<evidence type="ECO:0000259" key="2">
    <source>
        <dbReference type="Pfam" id="PF03184"/>
    </source>
</evidence>
<feature type="region of interest" description="Disordered" evidence="1">
    <location>
        <begin position="536"/>
        <end position="580"/>
    </location>
</feature>
<dbReference type="GO" id="GO:0003677">
    <property type="term" value="F:DNA binding"/>
    <property type="evidence" value="ECO:0007669"/>
    <property type="project" value="TreeGrafter"/>
</dbReference>
<reference evidence="3" key="1">
    <citation type="submission" date="2022-07" db="EMBL/GenBank/DDBJ databases">
        <title>Genome Sequence of Agrocybe chaxingu.</title>
        <authorList>
            <person name="Buettner E."/>
        </authorList>
    </citation>
    <scope>NUCLEOTIDE SEQUENCE</scope>
    <source>
        <strain evidence="3">MP-N11</strain>
    </source>
</reference>
<dbReference type="GO" id="GO:0005634">
    <property type="term" value="C:nucleus"/>
    <property type="evidence" value="ECO:0007669"/>
    <property type="project" value="TreeGrafter"/>
</dbReference>
<evidence type="ECO:0000313" key="3">
    <source>
        <dbReference type="EMBL" id="KAJ3494531.1"/>
    </source>
</evidence>
<proteinExistence type="predicted"/>
<dbReference type="InterPro" id="IPR050863">
    <property type="entry name" value="CenT-Element_Derived"/>
</dbReference>
<feature type="domain" description="DDE-1" evidence="2">
    <location>
        <begin position="160"/>
        <end position="317"/>
    </location>
</feature>
<sequence length="580" mass="65307">MHAICSDFEKLYFNETGKIIKLSHSTLSRLAQGGHTIQQANTADKGLLTQIETNCVIDFIIKYGVGKNWTHHFAKKNSACIKVSWVTALEEKWDQGANPHANEAWWNLLCETLTKYNIKPENIYGVDEVGIQAQGGEQERVFGSQKKTPQYQQCAGSRENITVLVTICADGTSQAPAVIFKGSTFQMNCRISYQKKGWTDGEIRVEWIKIFEKEMLAKVAGEWRLLLVDGHNSHYTLGFLQHAHLNQIIILCYPAHTTHIYQGLDVIIFAVLKHFLSKEQDKWLCDKGKKIDKTNFLSIYGQAHVHALSRESILAAFHKTGVHPFNPDVITENMLAPAKESSMEGHLPLPPPTPVPTPGATPSETPTNTRQAAIEDVLKDLSKTDLTYLFSSLHLMTSSDPMATTCTAPISTTLSPFTNLSIIPKTQNKIVLLAALEEKKENDKMKGKLIGNGLPKMLTGDDFYEHVVKFTKWQREQEQQKMERKEAAKSYKEELSTWKVAEEAQKERNKEISMVYHEALDAWEEWKAAAKAAGKACQFKEPRPKMGPRIKATPKPKRVVEDEEVEEGGSKEEADKDDEE</sequence>
<feature type="region of interest" description="Disordered" evidence="1">
    <location>
        <begin position="340"/>
        <end position="368"/>
    </location>
</feature>
<dbReference type="InterPro" id="IPR004875">
    <property type="entry name" value="DDE_SF_endonuclease_dom"/>
</dbReference>
<dbReference type="EMBL" id="JANKHO010002120">
    <property type="protein sequence ID" value="KAJ3494531.1"/>
    <property type="molecule type" value="Genomic_DNA"/>
</dbReference>
<organism evidence="3 4">
    <name type="scientific">Agrocybe chaxingu</name>
    <dbReference type="NCBI Taxonomy" id="84603"/>
    <lineage>
        <taxon>Eukaryota</taxon>
        <taxon>Fungi</taxon>
        <taxon>Dikarya</taxon>
        <taxon>Basidiomycota</taxon>
        <taxon>Agaricomycotina</taxon>
        <taxon>Agaricomycetes</taxon>
        <taxon>Agaricomycetidae</taxon>
        <taxon>Agaricales</taxon>
        <taxon>Agaricineae</taxon>
        <taxon>Strophariaceae</taxon>
        <taxon>Agrocybe</taxon>
    </lineage>
</organism>
<dbReference type="OrthoDB" id="2917041at2759"/>
<accession>A0A9W8JPY2</accession>
<evidence type="ECO:0000256" key="1">
    <source>
        <dbReference type="SAM" id="MobiDB-lite"/>
    </source>
</evidence>
<evidence type="ECO:0000313" key="4">
    <source>
        <dbReference type="Proteomes" id="UP001148786"/>
    </source>
</evidence>
<name>A0A9W8JPY2_9AGAR</name>
<dbReference type="PANTHER" id="PTHR19303">
    <property type="entry name" value="TRANSPOSON"/>
    <property type="match status" value="1"/>
</dbReference>
<feature type="compositionally biased region" description="Basic residues" evidence="1">
    <location>
        <begin position="546"/>
        <end position="557"/>
    </location>
</feature>
<feature type="compositionally biased region" description="Pro residues" evidence="1">
    <location>
        <begin position="348"/>
        <end position="359"/>
    </location>
</feature>
<dbReference type="Proteomes" id="UP001148786">
    <property type="component" value="Unassembled WGS sequence"/>
</dbReference>
<dbReference type="Pfam" id="PF03184">
    <property type="entry name" value="DDE_1"/>
    <property type="match status" value="1"/>
</dbReference>
<dbReference type="AlphaFoldDB" id="A0A9W8JPY2"/>
<keyword evidence="4" id="KW-1185">Reference proteome</keyword>
<protein>
    <recommendedName>
        <fullName evidence="2">DDE-1 domain-containing protein</fullName>
    </recommendedName>
</protein>
<gene>
    <name evidence="3" type="ORF">NLJ89_g10787</name>
</gene>
<comment type="caution">
    <text evidence="3">The sequence shown here is derived from an EMBL/GenBank/DDBJ whole genome shotgun (WGS) entry which is preliminary data.</text>
</comment>
<dbReference type="PANTHER" id="PTHR19303:SF74">
    <property type="entry name" value="POGO TRANSPOSABLE ELEMENT WITH KRAB DOMAIN"/>
    <property type="match status" value="1"/>
</dbReference>